<dbReference type="Gene3D" id="1.10.10.10">
    <property type="entry name" value="Winged helix-like DNA-binding domain superfamily/Winged helix DNA-binding domain"/>
    <property type="match status" value="1"/>
</dbReference>
<keyword evidence="9" id="KW-0175">Coiled coil</keyword>
<dbReference type="PROSITE" id="PS00434">
    <property type="entry name" value="HSF_DOMAIN"/>
    <property type="match status" value="1"/>
</dbReference>
<feature type="compositionally biased region" description="Low complexity" evidence="10">
    <location>
        <begin position="14"/>
        <end position="24"/>
    </location>
</feature>
<dbReference type="InterPro" id="IPR000232">
    <property type="entry name" value="HSF_DNA-bd"/>
</dbReference>
<feature type="compositionally biased region" description="Polar residues" evidence="10">
    <location>
        <begin position="566"/>
        <end position="577"/>
    </location>
</feature>
<sequence length="643" mass="69825">MDFQSTTEIHYSHHPQQTQQHPHQQQPPPPQQQSWNQSAASLNSLLQPPQPSSLAPAQDHHHHQQQQLYHHYSTSGSADSRPQTSTSLSLNISGLSVASPTNLSPITPSTHQSTNSAVSPITPISPGQQGLGGGPGTHLHHHHHPAVHPFQFVPPPLDHRYDDQPTVSIPYDYSRRLNSSRSSSSDEKSIPRKRSFTTNASMLEDNIYETADVDIHTPNGSIYDEMDLSYTTAVSGSPADGGSNSGGEEDSLKPMSQSGSLGGKPITTNNFVTKLYQMIIDPKSAQFISWTELGTSFVVSNVAEFSRTILGSHFKHNNFSSFVRQLNMYGFHKINRTPRSQRSSSDVQTWEFSHHKFLRGRPDLLEEIKRKTMDPDPSLTSLKQRLELPGEIVLQLTAMKDENRRIRKELELERRKVNRLATAVKTMWDVVGRTLPGGLPASFPMDLLENHEVHGGPNILVTAPGSSNSPVTNGAHPTHLPALSLPNVNNAHGYSLSPGSSPTTSEFPVHQNSPHNLSRQSSFNFDGRYDHASLPPSPRPGQPGQAGDDRVKRQRMSPVDPPPMGTLSTIAGGNPNANGDDLGKKLPRARSDSAPMGGAGPGFFGHGNSNGGLGGYSYNTPGVPTRARGLSSAGGRGKNNTGF</sequence>
<feature type="compositionally biased region" description="Polar residues" evidence="10">
    <location>
        <begin position="101"/>
        <end position="119"/>
    </location>
</feature>
<dbReference type="InterPro" id="IPR036390">
    <property type="entry name" value="WH_DNA-bd_sf"/>
</dbReference>
<dbReference type="EMBL" id="WIUZ02000007">
    <property type="protein sequence ID" value="KAF9784975.1"/>
    <property type="molecule type" value="Genomic_DNA"/>
</dbReference>
<evidence type="ECO:0000313" key="12">
    <source>
        <dbReference type="EMBL" id="KAF9784975.1"/>
    </source>
</evidence>
<keyword evidence="13" id="KW-1185">Reference proteome</keyword>
<evidence type="ECO:0000256" key="9">
    <source>
        <dbReference type="SAM" id="Coils"/>
    </source>
</evidence>
<evidence type="ECO:0000256" key="7">
    <source>
        <dbReference type="ARBA" id="ARBA00062171"/>
    </source>
</evidence>
<name>A0A9P6L6L7_9AGAM</name>
<feature type="coiled-coil region" evidence="9">
    <location>
        <begin position="396"/>
        <end position="423"/>
    </location>
</feature>
<dbReference type="GO" id="GO:0005634">
    <property type="term" value="C:nucleus"/>
    <property type="evidence" value="ECO:0007669"/>
    <property type="project" value="UniProtKB-SubCell"/>
</dbReference>
<comment type="subcellular location">
    <subcellularLocation>
        <location evidence="1">Nucleus</location>
    </subcellularLocation>
</comment>
<dbReference type="OrthoDB" id="60033at2759"/>
<evidence type="ECO:0000313" key="13">
    <source>
        <dbReference type="Proteomes" id="UP000736335"/>
    </source>
</evidence>
<dbReference type="PRINTS" id="PR00056">
    <property type="entry name" value="HSFDOMAIN"/>
</dbReference>
<feature type="region of interest" description="Disordered" evidence="10">
    <location>
        <begin position="233"/>
        <end position="264"/>
    </location>
</feature>
<dbReference type="SUPFAM" id="SSF46785">
    <property type="entry name" value="Winged helix' DNA-binding domain"/>
    <property type="match status" value="1"/>
</dbReference>
<comment type="similarity">
    <text evidence="2 8">Belongs to the HSF family.</text>
</comment>
<dbReference type="FunFam" id="1.10.10.10:FF:000027">
    <property type="entry name" value="Heat shock transcription factor 1"/>
    <property type="match status" value="1"/>
</dbReference>
<evidence type="ECO:0000256" key="5">
    <source>
        <dbReference type="ARBA" id="ARBA00023163"/>
    </source>
</evidence>
<feature type="region of interest" description="Disordered" evidence="10">
    <location>
        <begin position="458"/>
        <end position="598"/>
    </location>
</feature>
<dbReference type="SMART" id="SM00415">
    <property type="entry name" value="HSF"/>
    <property type="match status" value="1"/>
</dbReference>
<evidence type="ECO:0000256" key="8">
    <source>
        <dbReference type="RuleBase" id="RU004020"/>
    </source>
</evidence>
<dbReference type="Proteomes" id="UP000736335">
    <property type="component" value="Unassembled WGS sequence"/>
</dbReference>
<gene>
    <name evidence="12" type="ORF">BJ322DRAFT_1006333</name>
</gene>
<accession>A0A9P6L6L7</accession>
<evidence type="ECO:0000259" key="11">
    <source>
        <dbReference type="PROSITE" id="PS00434"/>
    </source>
</evidence>
<feature type="domain" description="HSF-type DNA-binding" evidence="11">
    <location>
        <begin position="310"/>
        <end position="334"/>
    </location>
</feature>
<keyword evidence="5" id="KW-0804">Transcription</keyword>
<evidence type="ECO:0000256" key="4">
    <source>
        <dbReference type="ARBA" id="ARBA00023125"/>
    </source>
</evidence>
<feature type="compositionally biased region" description="Polar residues" evidence="10">
    <location>
        <begin position="486"/>
        <end position="524"/>
    </location>
</feature>
<organism evidence="12 13">
    <name type="scientific">Thelephora terrestris</name>
    <dbReference type="NCBI Taxonomy" id="56493"/>
    <lineage>
        <taxon>Eukaryota</taxon>
        <taxon>Fungi</taxon>
        <taxon>Dikarya</taxon>
        <taxon>Basidiomycota</taxon>
        <taxon>Agaricomycotina</taxon>
        <taxon>Agaricomycetes</taxon>
        <taxon>Thelephorales</taxon>
        <taxon>Thelephoraceae</taxon>
        <taxon>Thelephora</taxon>
    </lineage>
</organism>
<feature type="region of interest" description="Disordered" evidence="10">
    <location>
        <begin position="101"/>
        <end position="197"/>
    </location>
</feature>
<evidence type="ECO:0000256" key="10">
    <source>
        <dbReference type="SAM" id="MobiDB-lite"/>
    </source>
</evidence>
<dbReference type="GO" id="GO:0003700">
    <property type="term" value="F:DNA-binding transcription factor activity"/>
    <property type="evidence" value="ECO:0007669"/>
    <property type="project" value="InterPro"/>
</dbReference>
<protein>
    <submittedName>
        <fullName evidence="12">HSF-type DNA-binding-domain-containing protein</fullName>
    </submittedName>
</protein>
<dbReference type="InterPro" id="IPR036388">
    <property type="entry name" value="WH-like_DNA-bd_sf"/>
</dbReference>
<reference evidence="12" key="1">
    <citation type="journal article" date="2020" name="Nat. Commun.">
        <title>Large-scale genome sequencing of mycorrhizal fungi provides insights into the early evolution of symbiotic traits.</title>
        <authorList>
            <person name="Miyauchi S."/>
            <person name="Kiss E."/>
            <person name="Kuo A."/>
            <person name="Drula E."/>
            <person name="Kohler A."/>
            <person name="Sanchez-Garcia M."/>
            <person name="Morin E."/>
            <person name="Andreopoulos B."/>
            <person name="Barry K.W."/>
            <person name="Bonito G."/>
            <person name="Buee M."/>
            <person name="Carver A."/>
            <person name="Chen C."/>
            <person name="Cichocki N."/>
            <person name="Clum A."/>
            <person name="Culley D."/>
            <person name="Crous P.W."/>
            <person name="Fauchery L."/>
            <person name="Girlanda M."/>
            <person name="Hayes R.D."/>
            <person name="Keri Z."/>
            <person name="LaButti K."/>
            <person name="Lipzen A."/>
            <person name="Lombard V."/>
            <person name="Magnuson J."/>
            <person name="Maillard F."/>
            <person name="Murat C."/>
            <person name="Nolan M."/>
            <person name="Ohm R.A."/>
            <person name="Pangilinan J."/>
            <person name="Pereira M.F."/>
            <person name="Perotto S."/>
            <person name="Peter M."/>
            <person name="Pfister S."/>
            <person name="Riley R."/>
            <person name="Sitrit Y."/>
            <person name="Stielow J.B."/>
            <person name="Szollosi G."/>
            <person name="Zifcakova L."/>
            <person name="Stursova M."/>
            <person name="Spatafora J.W."/>
            <person name="Tedersoo L."/>
            <person name="Vaario L.M."/>
            <person name="Yamada A."/>
            <person name="Yan M."/>
            <person name="Wang P."/>
            <person name="Xu J."/>
            <person name="Bruns T."/>
            <person name="Baldrian P."/>
            <person name="Vilgalys R."/>
            <person name="Dunand C."/>
            <person name="Henrissat B."/>
            <person name="Grigoriev I.V."/>
            <person name="Hibbett D."/>
            <person name="Nagy L.G."/>
            <person name="Martin F.M."/>
        </authorList>
    </citation>
    <scope>NUCLEOTIDE SEQUENCE</scope>
    <source>
        <strain evidence="12">UH-Tt-Lm1</strain>
    </source>
</reference>
<proteinExistence type="inferred from homology"/>
<comment type="caution">
    <text evidence="12">The sequence shown here is derived from an EMBL/GenBank/DDBJ whole genome shotgun (WGS) entry which is preliminary data.</text>
</comment>
<evidence type="ECO:0000256" key="1">
    <source>
        <dbReference type="ARBA" id="ARBA00004123"/>
    </source>
</evidence>
<evidence type="ECO:0000256" key="3">
    <source>
        <dbReference type="ARBA" id="ARBA00023015"/>
    </source>
</evidence>
<evidence type="ECO:0000256" key="2">
    <source>
        <dbReference type="ARBA" id="ARBA00006403"/>
    </source>
</evidence>
<feature type="compositionally biased region" description="Low complexity" evidence="10">
    <location>
        <begin position="40"/>
        <end position="57"/>
    </location>
</feature>
<dbReference type="Pfam" id="PF00447">
    <property type="entry name" value="HSF_DNA-bind"/>
    <property type="match status" value="1"/>
</dbReference>
<feature type="region of interest" description="Disordered" evidence="10">
    <location>
        <begin position="1"/>
        <end position="87"/>
    </location>
</feature>
<evidence type="ECO:0000256" key="6">
    <source>
        <dbReference type="ARBA" id="ARBA00023242"/>
    </source>
</evidence>
<dbReference type="GO" id="GO:0043565">
    <property type="term" value="F:sequence-specific DNA binding"/>
    <property type="evidence" value="ECO:0007669"/>
    <property type="project" value="InterPro"/>
</dbReference>
<feature type="compositionally biased region" description="Polar residues" evidence="10">
    <location>
        <begin position="72"/>
        <end position="87"/>
    </location>
</feature>
<dbReference type="PANTHER" id="PTHR10015:SF427">
    <property type="entry name" value="HEAT SHOCK FACTOR PROTEIN"/>
    <property type="match status" value="1"/>
</dbReference>
<keyword evidence="3" id="KW-0805">Transcription regulation</keyword>
<keyword evidence="6" id="KW-0539">Nucleus</keyword>
<dbReference type="AlphaFoldDB" id="A0A9P6L6L7"/>
<dbReference type="PANTHER" id="PTHR10015">
    <property type="entry name" value="HEAT SHOCK TRANSCRIPTION FACTOR"/>
    <property type="match status" value="1"/>
</dbReference>
<reference evidence="12" key="2">
    <citation type="submission" date="2020-11" db="EMBL/GenBank/DDBJ databases">
        <authorList>
            <consortium name="DOE Joint Genome Institute"/>
            <person name="Kuo A."/>
            <person name="Miyauchi S."/>
            <person name="Kiss E."/>
            <person name="Drula E."/>
            <person name="Kohler A."/>
            <person name="Sanchez-Garcia M."/>
            <person name="Andreopoulos B."/>
            <person name="Barry K.W."/>
            <person name="Bonito G."/>
            <person name="Buee M."/>
            <person name="Carver A."/>
            <person name="Chen C."/>
            <person name="Cichocki N."/>
            <person name="Clum A."/>
            <person name="Culley D."/>
            <person name="Crous P.W."/>
            <person name="Fauchery L."/>
            <person name="Girlanda M."/>
            <person name="Hayes R."/>
            <person name="Keri Z."/>
            <person name="Labutti K."/>
            <person name="Lipzen A."/>
            <person name="Lombard V."/>
            <person name="Magnuson J."/>
            <person name="Maillard F."/>
            <person name="Morin E."/>
            <person name="Murat C."/>
            <person name="Nolan M."/>
            <person name="Ohm R."/>
            <person name="Pangilinan J."/>
            <person name="Pereira M."/>
            <person name="Perotto S."/>
            <person name="Peter M."/>
            <person name="Riley R."/>
            <person name="Sitrit Y."/>
            <person name="Stielow B."/>
            <person name="Szollosi G."/>
            <person name="Zifcakova L."/>
            <person name="Stursova M."/>
            <person name="Spatafora J.W."/>
            <person name="Tedersoo L."/>
            <person name="Vaario L.-M."/>
            <person name="Yamada A."/>
            <person name="Yan M."/>
            <person name="Wang P."/>
            <person name="Xu J."/>
            <person name="Bruns T."/>
            <person name="Baldrian P."/>
            <person name="Vilgalys R."/>
            <person name="Henrissat B."/>
            <person name="Grigoriev I.V."/>
            <person name="Hibbett D."/>
            <person name="Nagy L.G."/>
            <person name="Martin F.M."/>
        </authorList>
    </citation>
    <scope>NUCLEOTIDE SEQUENCE</scope>
    <source>
        <strain evidence="12">UH-Tt-Lm1</strain>
    </source>
</reference>
<comment type="subunit">
    <text evidence="7">Homotrimer. Homotrimerization increases the affinity of HSF1 to DNA. Interacts with transcriptional coregulator SSA1 on chromatin.</text>
</comment>
<keyword evidence="4 12" id="KW-0238">DNA-binding</keyword>